<evidence type="ECO:0000256" key="1">
    <source>
        <dbReference type="SAM" id="Phobius"/>
    </source>
</evidence>
<feature type="transmembrane region" description="Helical" evidence="1">
    <location>
        <begin position="7"/>
        <end position="29"/>
    </location>
</feature>
<dbReference type="AlphaFoldDB" id="A0AAD3XMD8"/>
<organism evidence="2 3">
    <name type="scientific">Nepenthes gracilis</name>
    <name type="common">Slender pitcher plant</name>
    <dbReference type="NCBI Taxonomy" id="150966"/>
    <lineage>
        <taxon>Eukaryota</taxon>
        <taxon>Viridiplantae</taxon>
        <taxon>Streptophyta</taxon>
        <taxon>Embryophyta</taxon>
        <taxon>Tracheophyta</taxon>
        <taxon>Spermatophyta</taxon>
        <taxon>Magnoliopsida</taxon>
        <taxon>eudicotyledons</taxon>
        <taxon>Gunneridae</taxon>
        <taxon>Pentapetalae</taxon>
        <taxon>Caryophyllales</taxon>
        <taxon>Nepenthaceae</taxon>
        <taxon>Nepenthes</taxon>
    </lineage>
</organism>
<keyword evidence="1" id="KW-1133">Transmembrane helix</keyword>
<sequence length="66" mass="7211">MVNTAVATTLLPFYVLLAVHVLLSWIFVYKLGLDLPGVMSAMIISVAMNIFGDAVQIHGRNLLKIP</sequence>
<dbReference type="EMBL" id="BSYO01000009">
    <property type="protein sequence ID" value="GMH09660.1"/>
    <property type="molecule type" value="Genomic_DNA"/>
</dbReference>
<keyword evidence="1" id="KW-0472">Membrane</keyword>
<comment type="caution">
    <text evidence="2">The sequence shown here is derived from an EMBL/GenBank/DDBJ whole genome shotgun (WGS) entry which is preliminary data.</text>
</comment>
<proteinExistence type="predicted"/>
<name>A0AAD3XMD8_NEPGR</name>
<evidence type="ECO:0000313" key="3">
    <source>
        <dbReference type="Proteomes" id="UP001279734"/>
    </source>
</evidence>
<accession>A0AAD3XMD8</accession>
<gene>
    <name evidence="2" type="ORF">Nepgr_011501</name>
</gene>
<evidence type="ECO:0000313" key="2">
    <source>
        <dbReference type="EMBL" id="GMH09660.1"/>
    </source>
</evidence>
<keyword evidence="1" id="KW-0812">Transmembrane</keyword>
<dbReference type="Proteomes" id="UP001279734">
    <property type="component" value="Unassembled WGS sequence"/>
</dbReference>
<keyword evidence="3" id="KW-1185">Reference proteome</keyword>
<reference evidence="2" key="1">
    <citation type="submission" date="2023-05" db="EMBL/GenBank/DDBJ databases">
        <title>Nepenthes gracilis genome sequencing.</title>
        <authorList>
            <person name="Fukushima K."/>
        </authorList>
    </citation>
    <scope>NUCLEOTIDE SEQUENCE</scope>
    <source>
        <strain evidence="2">SING2019-196</strain>
    </source>
</reference>
<protein>
    <submittedName>
        <fullName evidence="2">Uncharacterized protein</fullName>
    </submittedName>
</protein>